<dbReference type="EMBL" id="JANJYJ010000006">
    <property type="protein sequence ID" value="KAK3205142.1"/>
    <property type="molecule type" value="Genomic_DNA"/>
</dbReference>
<feature type="region of interest" description="Disordered" evidence="2">
    <location>
        <begin position="74"/>
        <end position="98"/>
    </location>
</feature>
<proteinExistence type="predicted"/>
<dbReference type="PANTHER" id="PTHR31996:SF2">
    <property type="entry name" value="COILED-COIL DOMAIN-CONTAINING PROTEIN 115"/>
    <property type="match status" value="1"/>
</dbReference>
<reference evidence="3" key="1">
    <citation type="journal article" date="2023" name="Plant J.">
        <title>Genome sequences and population genomics provide insights into the demographic history, inbreeding, and mutation load of two 'living fossil' tree species of Dipteronia.</title>
        <authorList>
            <person name="Feng Y."/>
            <person name="Comes H.P."/>
            <person name="Chen J."/>
            <person name="Zhu S."/>
            <person name="Lu R."/>
            <person name="Zhang X."/>
            <person name="Li P."/>
            <person name="Qiu J."/>
            <person name="Olsen K.M."/>
            <person name="Qiu Y."/>
        </authorList>
    </citation>
    <scope>NUCLEOTIDE SEQUENCE</scope>
    <source>
        <strain evidence="3">NBL</strain>
    </source>
</reference>
<dbReference type="GO" id="GO:0051082">
    <property type="term" value="F:unfolded protein binding"/>
    <property type="evidence" value="ECO:0007669"/>
    <property type="project" value="TreeGrafter"/>
</dbReference>
<accession>A0AAE0A6Q2</accession>
<evidence type="ECO:0000256" key="2">
    <source>
        <dbReference type="SAM" id="MobiDB-lite"/>
    </source>
</evidence>
<dbReference type="Proteomes" id="UP001281410">
    <property type="component" value="Unassembled WGS sequence"/>
</dbReference>
<dbReference type="GO" id="GO:0070072">
    <property type="term" value="P:vacuolar proton-transporting V-type ATPase complex assembly"/>
    <property type="evidence" value="ECO:0007669"/>
    <property type="project" value="InterPro"/>
</dbReference>
<dbReference type="InterPro" id="IPR040357">
    <property type="entry name" value="Vma22/CCDC115"/>
</dbReference>
<dbReference type="AlphaFoldDB" id="A0AAE0A6Q2"/>
<sequence length="118" mass="12912">MGASRISSVLLDLKIQSADTSVQVSQYDVDSMEAQPTFVLRKWAYSDNGEHSSGEAKPREDKLQIVSDGLQLRNRSGSQLSEEKASATNRTPLTLDDEVQKKRSKSLSVFGALVSPRG</sequence>
<name>A0AAE0A6Q2_9ROSI</name>
<evidence type="ECO:0000256" key="1">
    <source>
        <dbReference type="ARBA" id="ARBA00093634"/>
    </source>
</evidence>
<organism evidence="3 4">
    <name type="scientific">Dipteronia sinensis</name>
    <dbReference type="NCBI Taxonomy" id="43782"/>
    <lineage>
        <taxon>Eukaryota</taxon>
        <taxon>Viridiplantae</taxon>
        <taxon>Streptophyta</taxon>
        <taxon>Embryophyta</taxon>
        <taxon>Tracheophyta</taxon>
        <taxon>Spermatophyta</taxon>
        <taxon>Magnoliopsida</taxon>
        <taxon>eudicotyledons</taxon>
        <taxon>Gunneridae</taxon>
        <taxon>Pentapetalae</taxon>
        <taxon>rosids</taxon>
        <taxon>malvids</taxon>
        <taxon>Sapindales</taxon>
        <taxon>Sapindaceae</taxon>
        <taxon>Hippocastanoideae</taxon>
        <taxon>Acereae</taxon>
        <taxon>Dipteronia</taxon>
    </lineage>
</organism>
<comment type="caution">
    <text evidence="3">The sequence shown here is derived from an EMBL/GenBank/DDBJ whole genome shotgun (WGS) entry which is preliminary data.</text>
</comment>
<feature type="compositionally biased region" description="Polar residues" evidence="2">
    <location>
        <begin position="74"/>
        <end position="92"/>
    </location>
</feature>
<evidence type="ECO:0000313" key="4">
    <source>
        <dbReference type="Proteomes" id="UP001281410"/>
    </source>
</evidence>
<dbReference type="PANTHER" id="PTHR31996">
    <property type="entry name" value="COILED-COIL DOMAIN-CONTAINING PROTEIN 115"/>
    <property type="match status" value="1"/>
</dbReference>
<evidence type="ECO:0000313" key="3">
    <source>
        <dbReference type="EMBL" id="KAK3205142.1"/>
    </source>
</evidence>
<gene>
    <name evidence="3" type="ORF">Dsin_019188</name>
</gene>
<keyword evidence="4" id="KW-1185">Reference proteome</keyword>
<protein>
    <recommendedName>
        <fullName evidence="1">Vacuolar ATPase assembly protein VMA22</fullName>
    </recommendedName>
</protein>